<dbReference type="Proteomes" id="UP000267096">
    <property type="component" value="Unassembled WGS sequence"/>
</dbReference>
<dbReference type="GO" id="GO:0009000">
    <property type="term" value="F:selenocysteine lyase activity"/>
    <property type="evidence" value="ECO:0007669"/>
    <property type="project" value="UniProtKB-EC"/>
</dbReference>
<keyword evidence="8" id="KW-0456">Lyase</keyword>
<dbReference type="PANTHER" id="PTHR11601:SF62">
    <property type="entry name" value="SELENOCYSTEINE LYASE"/>
    <property type="match status" value="1"/>
</dbReference>
<accession>A0A0M3JTY8</accession>
<dbReference type="WBParaSite" id="ASIM_0001152301-mRNA-1">
    <property type="protein sequence ID" value="ASIM_0001152301-mRNA-1"/>
    <property type="gene ID" value="ASIM_0001152301"/>
</dbReference>
<reference evidence="15" key="1">
    <citation type="submission" date="2017-02" db="UniProtKB">
        <authorList>
            <consortium name="WormBaseParasite"/>
        </authorList>
    </citation>
    <scope>IDENTIFICATION</scope>
</reference>
<dbReference type="Pfam" id="PF00266">
    <property type="entry name" value="Aminotran_5"/>
    <property type="match status" value="1"/>
</dbReference>
<dbReference type="InterPro" id="IPR015424">
    <property type="entry name" value="PyrdxlP-dep_Trfase"/>
</dbReference>
<dbReference type="InterPro" id="IPR015422">
    <property type="entry name" value="PyrdxlP-dep_Trfase_small"/>
</dbReference>
<dbReference type="PANTHER" id="PTHR11601">
    <property type="entry name" value="CYSTEINE DESULFURYLASE FAMILY MEMBER"/>
    <property type="match status" value="1"/>
</dbReference>
<dbReference type="GO" id="GO:0005829">
    <property type="term" value="C:cytosol"/>
    <property type="evidence" value="ECO:0007669"/>
    <property type="project" value="UniProtKB-SubCell"/>
</dbReference>
<dbReference type="InterPro" id="IPR015421">
    <property type="entry name" value="PyrdxlP-dep_Trfase_major"/>
</dbReference>
<evidence type="ECO:0000259" key="12">
    <source>
        <dbReference type="Pfam" id="PF00266"/>
    </source>
</evidence>
<evidence type="ECO:0000256" key="4">
    <source>
        <dbReference type="ARBA" id="ARBA00011738"/>
    </source>
</evidence>
<evidence type="ECO:0000313" key="15">
    <source>
        <dbReference type="WBParaSite" id="ASIM_0001152301-mRNA-1"/>
    </source>
</evidence>
<dbReference type="GO" id="GO:0016740">
    <property type="term" value="F:transferase activity"/>
    <property type="evidence" value="ECO:0007669"/>
    <property type="project" value="UniProtKB-KW"/>
</dbReference>
<dbReference type="InterPro" id="IPR016454">
    <property type="entry name" value="Cysteine_dSase"/>
</dbReference>
<reference evidence="13 14" key="2">
    <citation type="submission" date="2018-11" db="EMBL/GenBank/DDBJ databases">
        <authorList>
            <consortium name="Pathogen Informatics"/>
        </authorList>
    </citation>
    <scope>NUCLEOTIDE SEQUENCE [LARGE SCALE GENOMIC DNA]</scope>
</reference>
<dbReference type="Gene3D" id="3.40.640.10">
    <property type="entry name" value="Type I PLP-dependent aspartate aminotransferase-like (Major domain)"/>
    <property type="match status" value="1"/>
</dbReference>
<keyword evidence="5" id="KW-0963">Cytoplasm</keyword>
<comment type="cofactor">
    <cofactor evidence="1">
        <name>pyridoxal 5'-phosphate</name>
        <dbReference type="ChEBI" id="CHEBI:597326"/>
    </cofactor>
</comment>
<evidence type="ECO:0000256" key="6">
    <source>
        <dbReference type="ARBA" id="ARBA00022679"/>
    </source>
</evidence>
<comment type="similarity">
    <text evidence="3">Belongs to the class-V pyridoxal-phosphate-dependent aminotransferase family.</text>
</comment>
<evidence type="ECO:0000256" key="7">
    <source>
        <dbReference type="ARBA" id="ARBA00022898"/>
    </source>
</evidence>
<evidence type="ECO:0000256" key="3">
    <source>
        <dbReference type="ARBA" id="ARBA00009236"/>
    </source>
</evidence>
<dbReference type="Gene3D" id="1.10.260.50">
    <property type="match status" value="1"/>
</dbReference>
<gene>
    <name evidence="13" type="ORF">ASIM_LOCUS11081</name>
</gene>
<proteinExistence type="inferred from homology"/>
<dbReference type="OrthoDB" id="10250117at2759"/>
<evidence type="ECO:0000313" key="14">
    <source>
        <dbReference type="Proteomes" id="UP000267096"/>
    </source>
</evidence>
<evidence type="ECO:0000256" key="9">
    <source>
        <dbReference type="ARBA" id="ARBA00037407"/>
    </source>
</evidence>
<dbReference type="PIRSF" id="PIRSF005572">
    <property type="entry name" value="NifS"/>
    <property type="match status" value="1"/>
</dbReference>
<name>A0A0M3JTY8_ANISI</name>
<dbReference type="SUPFAM" id="SSF53383">
    <property type="entry name" value="PLP-dependent transferases"/>
    <property type="match status" value="1"/>
</dbReference>
<evidence type="ECO:0000256" key="2">
    <source>
        <dbReference type="ARBA" id="ARBA00004514"/>
    </source>
</evidence>
<dbReference type="EMBL" id="UYRR01031039">
    <property type="protein sequence ID" value="VDK44314.1"/>
    <property type="molecule type" value="Genomic_DNA"/>
</dbReference>
<evidence type="ECO:0000313" key="13">
    <source>
        <dbReference type="EMBL" id="VDK44314.1"/>
    </source>
</evidence>
<evidence type="ECO:0000256" key="1">
    <source>
        <dbReference type="ARBA" id="ARBA00001933"/>
    </source>
</evidence>
<keyword evidence="7" id="KW-0663">Pyridoxal phosphate</keyword>
<sequence>MAWYIEEQECTYLDYNATTPLDKFVEDTIVNSIKFWANPSSNNSLGRKAKEVIEAARERVASLLNVSAKEVFFTSGGTESNHWVIYNAVEHFKESHDHELKPHVVTSSIEHPSILELLRSLQTKGEIEYTAVGVSAETGIVELNEVEDALCERTVLVSVMLANNETGVIQPVAKIADIARQASERFNSRILVHTDAAQAIGKIEVDMKVLKTDFITVVGHKVYGPRIGALVIRNEKTVPLQALFRGGFQENGKRAGTENTAMIAGLGAACQIASERLSANMRQMRHVRDYFEEQLRSILGDAVRIHFTKSERIPNTSSVSFIKYPGNAVDFLSKCKSFTASTGAACHAGTNGSSTVLLACGLSEEVACRTVRFSFGRESSEEQVDRVINEIKSVCFFGKYGSSLLKAINKGPVSGF</sequence>
<dbReference type="Gene3D" id="3.90.1150.10">
    <property type="entry name" value="Aspartate Aminotransferase, domain 1"/>
    <property type="match status" value="1"/>
</dbReference>
<protein>
    <recommendedName>
        <fullName evidence="11">Selenocysteine lyase</fullName>
        <ecNumber evidence="10">4.4.1.16</ecNumber>
    </recommendedName>
</protein>
<evidence type="ECO:0000256" key="8">
    <source>
        <dbReference type="ARBA" id="ARBA00023239"/>
    </source>
</evidence>
<keyword evidence="14" id="KW-1185">Reference proteome</keyword>
<dbReference type="AlphaFoldDB" id="A0A0M3JTY8"/>
<comment type="subunit">
    <text evidence="4">Homodimer.</text>
</comment>
<comment type="function">
    <text evidence="9">Catalyzes the decomposition of L-selenocysteine to L-alanine and elemental selenium.</text>
</comment>
<evidence type="ECO:0000256" key="5">
    <source>
        <dbReference type="ARBA" id="ARBA00022490"/>
    </source>
</evidence>
<organism evidence="15">
    <name type="scientific">Anisakis simplex</name>
    <name type="common">Herring worm</name>
    <dbReference type="NCBI Taxonomy" id="6269"/>
    <lineage>
        <taxon>Eukaryota</taxon>
        <taxon>Metazoa</taxon>
        <taxon>Ecdysozoa</taxon>
        <taxon>Nematoda</taxon>
        <taxon>Chromadorea</taxon>
        <taxon>Rhabditida</taxon>
        <taxon>Spirurina</taxon>
        <taxon>Ascaridomorpha</taxon>
        <taxon>Ascaridoidea</taxon>
        <taxon>Anisakidae</taxon>
        <taxon>Anisakis</taxon>
        <taxon>Anisakis simplex complex</taxon>
    </lineage>
</organism>
<feature type="domain" description="Aminotransferase class V" evidence="12">
    <location>
        <begin position="11"/>
        <end position="387"/>
    </location>
</feature>
<dbReference type="InterPro" id="IPR000192">
    <property type="entry name" value="Aminotrans_V_dom"/>
</dbReference>
<evidence type="ECO:0000256" key="11">
    <source>
        <dbReference type="ARBA" id="ARBA00040554"/>
    </source>
</evidence>
<keyword evidence="6" id="KW-0808">Transferase</keyword>
<dbReference type="EC" id="4.4.1.16" evidence="10"/>
<comment type="subcellular location">
    <subcellularLocation>
        <location evidence="2">Cytoplasm</location>
        <location evidence="2">Cytosol</location>
    </subcellularLocation>
</comment>
<evidence type="ECO:0000256" key="10">
    <source>
        <dbReference type="ARBA" id="ARBA00039054"/>
    </source>
</evidence>